<dbReference type="InterPro" id="IPR003740">
    <property type="entry name" value="YitT"/>
</dbReference>
<feature type="transmembrane region" description="Helical" evidence="6">
    <location>
        <begin position="78"/>
        <end position="96"/>
    </location>
</feature>
<dbReference type="PANTHER" id="PTHR33545:SF5">
    <property type="entry name" value="UPF0750 MEMBRANE PROTEIN YITT"/>
    <property type="match status" value="1"/>
</dbReference>
<organism evidence="7 8">
    <name type="scientific">Tabrizicola oligotrophica</name>
    <dbReference type="NCBI Taxonomy" id="2710650"/>
    <lineage>
        <taxon>Bacteria</taxon>
        <taxon>Pseudomonadati</taxon>
        <taxon>Pseudomonadota</taxon>
        <taxon>Alphaproteobacteria</taxon>
        <taxon>Rhodobacterales</taxon>
        <taxon>Paracoccaceae</taxon>
        <taxon>Tabrizicola</taxon>
    </lineage>
</organism>
<dbReference type="InterPro" id="IPR051461">
    <property type="entry name" value="UPF0750_membrane"/>
</dbReference>
<feature type="transmembrane region" description="Helical" evidence="6">
    <location>
        <begin position="43"/>
        <end position="71"/>
    </location>
</feature>
<sequence>MTDPAHHSLIEDLQGLGFGVCMAAVGMHVLTFMGFVAGQTTGVAALIAYGFGLPFPAVYFAVSAPFLWFGWRRMGARFALKTLLTVAALSLLTALLPRWLGFSHIHPAFAALLFGVLFGIAALAVVRHGSSFGGISILWLLLQDRSGFPAGYAQLAFDVVLFAVSALMLETGPLLWSFAGAVVFNLFLAINHRRDRYIAT</sequence>
<dbReference type="Pfam" id="PF02588">
    <property type="entry name" value="YitT_membrane"/>
    <property type="match status" value="1"/>
</dbReference>
<proteinExistence type="predicted"/>
<keyword evidence="4 6" id="KW-1133">Transmembrane helix</keyword>
<keyword evidence="2" id="KW-1003">Cell membrane</keyword>
<reference evidence="7 8" key="1">
    <citation type="submission" date="2020-02" db="EMBL/GenBank/DDBJ databases">
        <authorList>
            <person name="Chen W.-M."/>
        </authorList>
    </citation>
    <scope>NUCLEOTIDE SEQUENCE [LARGE SCALE GENOMIC DNA]</scope>
    <source>
        <strain evidence="7 8">KMS-5</strain>
    </source>
</reference>
<evidence type="ECO:0000256" key="6">
    <source>
        <dbReference type="SAM" id="Phobius"/>
    </source>
</evidence>
<dbReference type="EMBL" id="JAAIVJ010000001">
    <property type="protein sequence ID" value="NEY89041.1"/>
    <property type="molecule type" value="Genomic_DNA"/>
</dbReference>
<keyword evidence="5 6" id="KW-0472">Membrane</keyword>
<accession>A0A6M0QPJ8</accession>
<feature type="transmembrane region" description="Helical" evidence="6">
    <location>
        <begin position="174"/>
        <end position="190"/>
    </location>
</feature>
<dbReference type="GO" id="GO:0005886">
    <property type="term" value="C:plasma membrane"/>
    <property type="evidence" value="ECO:0007669"/>
    <property type="project" value="UniProtKB-SubCell"/>
</dbReference>
<evidence type="ECO:0000256" key="5">
    <source>
        <dbReference type="ARBA" id="ARBA00023136"/>
    </source>
</evidence>
<evidence type="ECO:0000256" key="1">
    <source>
        <dbReference type="ARBA" id="ARBA00004651"/>
    </source>
</evidence>
<dbReference type="PANTHER" id="PTHR33545">
    <property type="entry name" value="UPF0750 MEMBRANE PROTEIN YITT-RELATED"/>
    <property type="match status" value="1"/>
</dbReference>
<evidence type="ECO:0000313" key="7">
    <source>
        <dbReference type="EMBL" id="NEY89041.1"/>
    </source>
</evidence>
<comment type="caution">
    <text evidence="7">The sequence shown here is derived from an EMBL/GenBank/DDBJ whole genome shotgun (WGS) entry which is preliminary data.</text>
</comment>
<gene>
    <name evidence="7" type="ORF">G4Z14_01925</name>
</gene>
<dbReference type="Proteomes" id="UP000477782">
    <property type="component" value="Unassembled WGS sequence"/>
</dbReference>
<protein>
    <submittedName>
        <fullName evidence="7">YitT family protein</fullName>
    </submittedName>
</protein>
<evidence type="ECO:0000256" key="2">
    <source>
        <dbReference type="ARBA" id="ARBA00022475"/>
    </source>
</evidence>
<name>A0A6M0QPJ8_9RHOB</name>
<evidence type="ECO:0000313" key="8">
    <source>
        <dbReference type="Proteomes" id="UP000477782"/>
    </source>
</evidence>
<comment type="subcellular location">
    <subcellularLocation>
        <location evidence="1">Cell membrane</location>
        <topology evidence="1">Multi-pass membrane protein</topology>
    </subcellularLocation>
</comment>
<keyword evidence="3 6" id="KW-0812">Transmembrane</keyword>
<feature type="transmembrane region" description="Helical" evidence="6">
    <location>
        <begin position="108"/>
        <end position="126"/>
    </location>
</feature>
<keyword evidence="8" id="KW-1185">Reference proteome</keyword>
<evidence type="ECO:0000256" key="3">
    <source>
        <dbReference type="ARBA" id="ARBA00022692"/>
    </source>
</evidence>
<feature type="transmembrane region" description="Helical" evidence="6">
    <location>
        <begin position="16"/>
        <end position="37"/>
    </location>
</feature>
<dbReference type="AlphaFoldDB" id="A0A6M0QPJ8"/>
<evidence type="ECO:0000256" key="4">
    <source>
        <dbReference type="ARBA" id="ARBA00022989"/>
    </source>
</evidence>